<keyword evidence="2" id="KW-1185">Reference proteome</keyword>
<accession>A0A0R1GYP3</accession>
<comment type="caution">
    <text evidence="1">The sequence shown here is derived from an EMBL/GenBank/DDBJ whole genome shotgun (WGS) entry which is preliminary data.</text>
</comment>
<gene>
    <name evidence="1" type="ORF">FC07_GL002977</name>
</gene>
<dbReference type="STRING" id="1423726.FC07_GL002977"/>
<evidence type="ECO:0000313" key="1">
    <source>
        <dbReference type="EMBL" id="KRK36561.1"/>
    </source>
</evidence>
<dbReference type="RefSeq" id="WP_057904619.1">
    <property type="nucleotide sequence ID" value="NZ_AZDA01000060.1"/>
</dbReference>
<name>A0A0R1GYP3_9LACO</name>
<dbReference type="PATRIC" id="fig|1423726.3.peg.3090"/>
<dbReference type="EMBL" id="AZDA01000060">
    <property type="protein sequence ID" value="KRK36561.1"/>
    <property type="molecule type" value="Genomic_DNA"/>
</dbReference>
<evidence type="ECO:0000313" key="2">
    <source>
        <dbReference type="Proteomes" id="UP000051461"/>
    </source>
</evidence>
<organism evidence="1 2">
    <name type="scientific">Loigolactobacillus bifermentans DSM 20003</name>
    <dbReference type="NCBI Taxonomy" id="1423726"/>
    <lineage>
        <taxon>Bacteria</taxon>
        <taxon>Bacillati</taxon>
        <taxon>Bacillota</taxon>
        <taxon>Bacilli</taxon>
        <taxon>Lactobacillales</taxon>
        <taxon>Lactobacillaceae</taxon>
        <taxon>Loigolactobacillus</taxon>
    </lineage>
</organism>
<dbReference type="AlphaFoldDB" id="A0A0R1GYP3"/>
<sequence>MLLETQNSMKNILTAQIVKIAYPQVTARDESGQVIEIATSEKERTDPLFWAALKNILKAGLWVPVGRHFHQLLDFDWMAPATEKGM</sequence>
<dbReference type="Proteomes" id="UP000051461">
    <property type="component" value="Unassembled WGS sequence"/>
</dbReference>
<dbReference type="OrthoDB" id="2156798at2"/>
<proteinExistence type="predicted"/>
<protein>
    <submittedName>
        <fullName evidence="1">Uncharacterized protein</fullName>
    </submittedName>
</protein>
<reference evidence="1 2" key="1">
    <citation type="journal article" date="2015" name="Genome Announc.">
        <title>Expanding the biotechnology potential of lactobacilli through comparative genomics of 213 strains and associated genera.</title>
        <authorList>
            <person name="Sun Z."/>
            <person name="Harris H.M."/>
            <person name="McCann A."/>
            <person name="Guo C."/>
            <person name="Argimon S."/>
            <person name="Zhang W."/>
            <person name="Yang X."/>
            <person name="Jeffery I.B."/>
            <person name="Cooney J.C."/>
            <person name="Kagawa T.F."/>
            <person name="Liu W."/>
            <person name="Song Y."/>
            <person name="Salvetti E."/>
            <person name="Wrobel A."/>
            <person name="Rasinkangas P."/>
            <person name="Parkhill J."/>
            <person name="Rea M.C."/>
            <person name="O'Sullivan O."/>
            <person name="Ritari J."/>
            <person name="Douillard F.P."/>
            <person name="Paul Ross R."/>
            <person name="Yang R."/>
            <person name="Briner A.E."/>
            <person name="Felis G.E."/>
            <person name="de Vos W.M."/>
            <person name="Barrangou R."/>
            <person name="Klaenhammer T.R."/>
            <person name="Caufield P.W."/>
            <person name="Cui Y."/>
            <person name="Zhang H."/>
            <person name="O'Toole P.W."/>
        </authorList>
    </citation>
    <scope>NUCLEOTIDE SEQUENCE [LARGE SCALE GENOMIC DNA]</scope>
    <source>
        <strain evidence="1 2">DSM 20003</strain>
    </source>
</reference>